<dbReference type="EMBL" id="VTPC01005745">
    <property type="protein sequence ID" value="KAF2895628.1"/>
    <property type="molecule type" value="Genomic_DNA"/>
</dbReference>
<accession>A0A8K0CXN5</accession>
<dbReference type="OrthoDB" id="434783at2759"/>
<feature type="region of interest" description="Disordered" evidence="1">
    <location>
        <begin position="52"/>
        <end position="85"/>
    </location>
</feature>
<dbReference type="PANTHER" id="PTHR10773">
    <property type="entry name" value="DNA-DIRECTED RNA POLYMERASES I, II, AND III SUBUNIT RPABC2"/>
    <property type="match status" value="1"/>
</dbReference>
<comment type="caution">
    <text evidence="2">The sequence shown here is derived from an EMBL/GenBank/DDBJ whole genome shotgun (WGS) entry which is preliminary data.</text>
</comment>
<evidence type="ECO:0000313" key="2">
    <source>
        <dbReference type="EMBL" id="KAF2895628.1"/>
    </source>
</evidence>
<name>A0A8K0CXN5_IGNLU</name>
<reference evidence="2" key="1">
    <citation type="submission" date="2019-08" db="EMBL/GenBank/DDBJ databases">
        <title>The genome of the North American firefly Photinus pyralis.</title>
        <authorList>
            <consortium name="Photinus pyralis genome working group"/>
            <person name="Fallon T.R."/>
            <person name="Sander Lower S.E."/>
            <person name="Weng J.-K."/>
        </authorList>
    </citation>
    <scope>NUCLEOTIDE SEQUENCE</scope>
    <source>
        <strain evidence="2">TRF0915ILg1</strain>
        <tissue evidence="2">Whole body</tissue>
    </source>
</reference>
<sequence>MLGIELQKDVQNDNATWKICKCDEEIVQNDRSQECETVVNDTSSEEILGNAEEETNLEEKPFSSDNSIADPNYLSDASSTSSEERAPLMVLQDEIREVNTENNNTCQKMSRIDVRAHIGFLPKIESHYRRVHSEKGNIASEKTITDLYGSLREKSEEKEVVGENYLTQQREKKLGREEKQTDKEKINKKYQVSCFDLQAVLPTPRGGISTFYYKSKLSTYNFTVGDHTKKGQGSVTCFMWHEGQRKRGPNEIGSCLLKYLKQKSETYKGDDLEISAVIGVGGIDIDDDDNQAADAERRVGICMEKFKNLWIEKRSPGVVSQRSSRDTWVLKTGRSEETITIGTEDIWRNQKERSVKKKNEP</sequence>
<proteinExistence type="predicted"/>
<evidence type="ECO:0000256" key="1">
    <source>
        <dbReference type="SAM" id="MobiDB-lite"/>
    </source>
</evidence>
<evidence type="ECO:0000313" key="3">
    <source>
        <dbReference type="Proteomes" id="UP000801492"/>
    </source>
</evidence>
<dbReference type="Proteomes" id="UP000801492">
    <property type="component" value="Unassembled WGS sequence"/>
</dbReference>
<dbReference type="PANTHER" id="PTHR10773:SF19">
    <property type="match status" value="1"/>
</dbReference>
<dbReference type="AlphaFoldDB" id="A0A8K0CXN5"/>
<feature type="compositionally biased region" description="Polar residues" evidence="1">
    <location>
        <begin position="63"/>
        <end position="81"/>
    </location>
</feature>
<keyword evidence="3" id="KW-1185">Reference proteome</keyword>
<organism evidence="2 3">
    <name type="scientific">Ignelater luminosus</name>
    <name type="common">Cucubano</name>
    <name type="synonym">Pyrophorus luminosus</name>
    <dbReference type="NCBI Taxonomy" id="2038154"/>
    <lineage>
        <taxon>Eukaryota</taxon>
        <taxon>Metazoa</taxon>
        <taxon>Ecdysozoa</taxon>
        <taxon>Arthropoda</taxon>
        <taxon>Hexapoda</taxon>
        <taxon>Insecta</taxon>
        <taxon>Pterygota</taxon>
        <taxon>Neoptera</taxon>
        <taxon>Endopterygota</taxon>
        <taxon>Coleoptera</taxon>
        <taxon>Polyphaga</taxon>
        <taxon>Elateriformia</taxon>
        <taxon>Elateroidea</taxon>
        <taxon>Elateridae</taxon>
        <taxon>Agrypninae</taxon>
        <taxon>Pyrophorini</taxon>
        <taxon>Ignelater</taxon>
    </lineage>
</organism>
<protein>
    <submittedName>
        <fullName evidence="2">Uncharacterized protein</fullName>
    </submittedName>
</protein>
<gene>
    <name evidence="2" type="ORF">ILUMI_10551</name>
</gene>